<dbReference type="Proteomes" id="UP000027997">
    <property type="component" value="Unassembled WGS sequence"/>
</dbReference>
<organism evidence="2 3">
    <name type="scientific">Endozoicomonas elysicola</name>
    <dbReference type="NCBI Taxonomy" id="305900"/>
    <lineage>
        <taxon>Bacteria</taxon>
        <taxon>Pseudomonadati</taxon>
        <taxon>Pseudomonadota</taxon>
        <taxon>Gammaproteobacteria</taxon>
        <taxon>Oceanospirillales</taxon>
        <taxon>Endozoicomonadaceae</taxon>
        <taxon>Endozoicomonas</taxon>
    </lineage>
</organism>
<protein>
    <submittedName>
        <fullName evidence="2">Uncharacterized protein</fullName>
    </submittedName>
</protein>
<evidence type="ECO:0000313" key="3">
    <source>
        <dbReference type="Proteomes" id="UP000027997"/>
    </source>
</evidence>
<sequence>MAIKKWFLLSLLSGVATLAMAYPKVDKQGAVYKGLQDVHTIAQLQGINPQDTTTRWEIGESNLVEWLLAPWDELKVNEALSAYRQEYGSIAQTASTVVNGAIRNNFDASGHLITDEEHQQLLSIIEQTAYLQNFHPQARAITISDTDAQFFPSDVFFTNNLAQPSNVAANQKSSSTLIPRNTPVIVLGQLMAIESAGLAAAEDGWVALWRPEFGLKFTKARHIAFVDEALVDDFPVSTQEPEPGSRLKLTFTSRVRSQGVSQRLPLGTPVYSLSGRYFLAERNQQAPIARQIGPTLLQLYAAQLSPFDLSVDPAGQLDNQVNKVPVRLNYQNYLNQLSNTLLKYPSEYVGPEHNENRYFAFGEGTIGPDGERGMDASTFSLKLIQPFGKWLPRYSVHQVDEGIKTHLIDTTHDATLEENYKAMLDHCQIGNFVSVGPGNNMACLGSISLAQLGQLSDEAYADAVTTGGMTEWDRIPLLALSTVGLTNIEDVVINKPAGTIEIPSTGETLQLYSESKESMAVWYITGKAAVYPVFKSGYLSSYIRDGRSLTLYSYFKPVVPEKTSNPIIKSKL</sequence>
<reference evidence="2 3" key="1">
    <citation type="submission" date="2014-06" db="EMBL/GenBank/DDBJ databases">
        <title>Whole Genome Sequences of Three Symbiotic Endozoicomonas Bacteria.</title>
        <authorList>
            <person name="Neave M.J."/>
            <person name="Apprill A."/>
            <person name="Voolstra C.R."/>
        </authorList>
    </citation>
    <scope>NUCLEOTIDE SEQUENCE [LARGE SCALE GENOMIC DNA]</scope>
    <source>
        <strain evidence="2 3">DSM 22380</strain>
    </source>
</reference>
<evidence type="ECO:0000256" key="1">
    <source>
        <dbReference type="SAM" id="SignalP"/>
    </source>
</evidence>
<dbReference type="EMBL" id="JOJP01000001">
    <property type="protein sequence ID" value="KEI72118.1"/>
    <property type="molecule type" value="Genomic_DNA"/>
</dbReference>
<comment type="caution">
    <text evidence="2">The sequence shown here is derived from an EMBL/GenBank/DDBJ whole genome shotgun (WGS) entry which is preliminary data.</text>
</comment>
<proteinExistence type="predicted"/>
<feature type="chain" id="PRO_5001758792" evidence="1">
    <location>
        <begin position="22"/>
        <end position="572"/>
    </location>
</feature>
<evidence type="ECO:0000313" key="2">
    <source>
        <dbReference type="EMBL" id="KEI72118.1"/>
    </source>
</evidence>
<keyword evidence="3" id="KW-1185">Reference proteome</keyword>
<feature type="signal peptide" evidence="1">
    <location>
        <begin position="1"/>
        <end position="21"/>
    </location>
</feature>
<dbReference type="AlphaFoldDB" id="A0A081KD92"/>
<keyword evidence="1" id="KW-0732">Signal</keyword>
<dbReference type="RefSeq" id="WP_020584308.1">
    <property type="nucleotide sequence ID" value="NZ_JOJP01000001.1"/>
</dbReference>
<gene>
    <name evidence="2" type="ORF">GV64_16515</name>
</gene>
<accession>A0A081KD92</accession>
<name>A0A081KD92_9GAMM</name>